<dbReference type="Proteomes" id="UP000249264">
    <property type="component" value="Chromosome 1"/>
</dbReference>
<protein>
    <submittedName>
        <fullName evidence="2">Glycosyltransferase</fullName>
        <ecNumber evidence="2">2.4.-.-</ecNumber>
    </submittedName>
</protein>
<sequence>MKQCRVRVRASPLGTLDAIVKELRKPLAVVTVTFSPGRYLSDFLSSLCLATSHPTLTILADNGSTDGVPEAAARDHEDVEFLDTGGNSGYGAGMNAGARFARARGVDEEFFLIANPDVTFSEGSLDELIACARRHPQAAAVGPRIVEPDGTNYPSARAVPTLSTGIGHALFGTVWPSNPWSKAYRNDADMSSEHTAGWLSGSCLLVRWEAFDAIGGFDERYFMYMEDVDLGDRFTRAGWSNIFCPSAVITHAKGHSTKAHRGAMLRAHHDSAYRFQADRYPHWFEAPLRAALWLGLRVRGLALSACRDGS</sequence>
<accession>A0A2X4RF68</accession>
<dbReference type="Pfam" id="PF00535">
    <property type="entry name" value="Glycos_transf_2"/>
    <property type="match status" value="1"/>
</dbReference>
<dbReference type="EC" id="2.4.-.-" evidence="2"/>
<proteinExistence type="predicted"/>
<dbReference type="Gene3D" id="3.90.550.10">
    <property type="entry name" value="Spore Coat Polysaccharide Biosynthesis Protein SpsA, Chain A"/>
    <property type="match status" value="1"/>
</dbReference>
<evidence type="ECO:0000259" key="1">
    <source>
        <dbReference type="Pfam" id="PF00535"/>
    </source>
</evidence>
<name>A0A2X4RF68_9CORY</name>
<dbReference type="PANTHER" id="PTHR43179:SF7">
    <property type="entry name" value="RHAMNOSYLTRANSFERASE WBBL"/>
    <property type="match status" value="1"/>
</dbReference>
<dbReference type="InterPro" id="IPR029044">
    <property type="entry name" value="Nucleotide-diphossugar_trans"/>
</dbReference>
<keyword evidence="2" id="KW-0328">Glycosyltransferase</keyword>
<reference evidence="2 3" key="1">
    <citation type="submission" date="2018-06" db="EMBL/GenBank/DDBJ databases">
        <authorList>
            <consortium name="Pathogen Informatics"/>
            <person name="Doyle S."/>
        </authorList>
    </citation>
    <scope>NUCLEOTIDE SEQUENCE [LARGE SCALE GENOMIC DNA]</scope>
    <source>
        <strain evidence="2 3">NCTC10288</strain>
    </source>
</reference>
<dbReference type="InterPro" id="IPR001173">
    <property type="entry name" value="Glyco_trans_2-like"/>
</dbReference>
<gene>
    <name evidence="2" type="primary">wbbL</name>
    <name evidence="2" type="ORF">NCTC10288_01877</name>
</gene>
<evidence type="ECO:0000313" key="2">
    <source>
        <dbReference type="EMBL" id="SQI00559.1"/>
    </source>
</evidence>
<dbReference type="KEGG" id="cmin:NCTC10288_01877"/>
<organism evidence="2 3">
    <name type="scientific">Corynebacterium minutissimum</name>
    <dbReference type="NCBI Taxonomy" id="38301"/>
    <lineage>
        <taxon>Bacteria</taxon>
        <taxon>Bacillati</taxon>
        <taxon>Actinomycetota</taxon>
        <taxon>Actinomycetes</taxon>
        <taxon>Mycobacteriales</taxon>
        <taxon>Corynebacteriaceae</taxon>
        <taxon>Corynebacterium</taxon>
    </lineage>
</organism>
<dbReference type="AlphaFoldDB" id="A0A2X4RF68"/>
<evidence type="ECO:0000313" key="3">
    <source>
        <dbReference type="Proteomes" id="UP000249264"/>
    </source>
</evidence>
<dbReference type="GO" id="GO:0016757">
    <property type="term" value="F:glycosyltransferase activity"/>
    <property type="evidence" value="ECO:0007669"/>
    <property type="project" value="UniProtKB-KW"/>
</dbReference>
<dbReference type="SUPFAM" id="SSF53448">
    <property type="entry name" value="Nucleotide-diphospho-sugar transferases"/>
    <property type="match status" value="1"/>
</dbReference>
<dbReference type="STRING" id="38301.NX84_04460"/>
<feature type="domain" description="Glycosyltransferase 2-like" evidence="1">
    <location>
        <begin position="29"/>
        <end position="155"/>
    </location>
</feature>
<dbReference type="CDD" id="cd04186">
    <property type="entry name" value="GT_2_like_c"/>
    <property type="match status" value="1"/>
</dbReference>
<keyword evidence="2" id="KW-0808">Transferase</keyword>
<dbReference type="EMBL" id="LS483460">
    <property type="protein sequence ID" value="SQI00559.1"/>
    <property type="molecule type" value="Genomic_DNA"/>
</dbReference>
<dbReference type="PANTHER" id="PTHR43179">
    <property type="entry name" value="RHAMNOSYLTRANSFERASE WBBL"/>
    <property type="match status" value="1"/>
</dbReference>